<evidence type="ECO:0000259" key="3">
    <source>
        <dbReference type="PROSITE" id="PS50404"/>
    </source>
</evidence>
<reference evidence="4" key="2">
    <citation type="journal article" date="2014" name="PLoS Genet.">
        <title>Signature gene expression reveals novel clues to the molecular mechanisms of dimorphic transition in Penicillium marneffei.</title>
        <authorList>
            <person name="Yang E."/>
            <person name="Wang G."/>
            <person name="Cai J."/>
            <person name="Woo P.C."/>
            <person name="Lau S.K."/>
            <person name="Yuen K.-Y."/>
            <person name="Chow W.-N."/>
            <person name="Lin X."/>
        </authorList>
    </citation>
    <scope>NUCLEOTIDE SEQUENCE</scope>
    <source>
        <strain evidence="4">PM1</strain>
    </source>
</reference>
<dbReference type="HOGENOM" id="CLU_1284032_0_0_1"/>
<comment type="caution">
    <text evidence="4">The sequence shown here is derived from an EMBL/GenBank/DDBJ whole genome shotgun (WGS) entry which is preliminary data.</text>
</comment>
<dbReference type="Gene3D" id="3.40.30.10">
    <property type="entry name" value="Glutaredoxin"/>
    <property type="match status" value="1"/>
</dbReference>
<dbReference type="GO" id="GO:0006749">
    <property type="term" value="P:glutathione metabolic process"/>
    <property type="evidence" value="ECO:0007669"/>
    <property type="project" value="TreeGrafter"/>
</dbReference>
<dbReference type="GO" id="GO:0043295">
    <property type="term" value="F:glutathione binding"/>
    <property type="evidence" value="ECO:0007669"/>
    <property type="project" value="TreeGrafter"/>
</dbReference>
<gene>
    <name evidence="4" type="ORF">GQ26_0112270</name>
</gene>
<dbReference type="AlphaFoldDB" id="A0A093V8H0"/>
<evidence type="ECO:0000256" key="2">
    <source>
        <dbReference type="ARBA" id="ARBA00022679"/>
    </source>
</evidence>
<dbReference type="InterPro" id="IPR004045">
    <property type="entry name" value="Glutathione_S-Trfase_N"/>
</dbReference>
<dbReference type="InterPro" id="IPR036249">
    <property type="entry name" value="Thioredoxin-like_sf"/>
</dbReference>
<protein>
    <recommendedName>
        <fullName evidence="1">glutathione transferase</fullName>
        <ecNumber evidence="1">2.5.1.18</ecNumber>
    </recommendedName>
</protein>
<dbReference type="Pfam" id="PF13409">
    <property type="entry name" value="GST_N_2"/>
    <property type="match status" value="1"/>
</dbReference>
<dbReference type="PANTHER" id="PTHR43900:SF3">
    <property type="entry name" value="GLUTATHIONE S-TRANSFERASE RHO"/>
    <property type="match status" value="1"/>
</dbReference>
<dbReference type="EMBL" id="JPOX01000011">
    <property type="protein sequence ID" value="KFX48852.1"/>
    <property type="molecule type" value="Genomic_DNA"/>
</dbReference>
<evidence type="ECO:0000313" key="4">
    <source>
        <dbReference type="EMBL" id="KFX48852.1"/>
    </source>
</evidence>
<sequence>MDAPALSTYRPSVSFQPKPFPELRYTSLQRSTPHPYWISVIPIPKLRDNLILVSGRYCEHELCYDLGLGLYEGFDEIERRGFLVWRQAWHEYGWEKVSPVKCPRMAYGIGFKHIMGIVIHGASKATCTQRILATLIEKGVTDYELKTISTRAGEHKPFGVIPVLEDGDFLMHESRAICYYIASKYIDQGPKLIPDVTDLTGNATFQKWASVERDN</sequence>
<proteinExistence type="predicted"/>
<name>A0A093V8H0_TALMA</name>
<dbReference type="PROSITE" id="PS50404">
    <property type="entry name" value="GST_NTER"/>
    <property type="match status" value="1"/>
</dbReference>
<accession>A0A093V8H0</accession>
<dbReference type="EC" id="2.5.1.18" evidence="1"/>
<feature type="domain" description="GST N-terminal" evidence="3">
    <location>
        <begin position="115"/>
        <end position="189"/>
    </location>
</feature>
<reference key="1">
    <citation type="journal article" date="2014" name="PLoS Genet.">
        <title>Signature Gene Expression Reveals Novel Clues to the Molecular Mechanisms of Dimorphic Transition in Penicillium marneffei.</title>
        <authorList>
            <person name="Yang E."/>
            <person name="Wang G."/>
            <person name="Cai J."/>
            <person name="Woo P.C."/>
            <person name="Lau S.K."/>
            <person name="Yuen K.-Y."/>
            <person name="Chow W.-N."/>
            <person name="Lin X."/>
        </authorList>
    </citation>
    <scope>NUCLEOTIDE SEQUENCE [LARGE SCALE GENOMIC DNA]</scope>
    <source>
        <strain>PM1</strain>
    </source>
</reference>
<dbReference type="SUPFAM" id="SSF52833">
    <property type="entry name" value="Thioredoxin-like"/>
    <property type="match status" value="1"/>
</dbReference>
<evidence type="ECO:0000256" key="1">
    <source>
        <dbReference type="ARBA" id="ARBA00012452"/>
    </source>
</evidence>
<dbReference type="GO" id="GO:0005737">
    <property type="term" value="C:cytoplasm"/>
    <property type="evidence" value="ECO:0007669"/>
    <property type="project" value="TreeGrafter"/>
</dbReference>
<keyword evidence="2 4" id="KW-0808">Transferase</keyword>
<dbReference type="Pfam" id="PF11905">
    <property type="entry name" value="DUF3425"/>
    <property type="match status" value="1"/>
</dbReference>
<dbReference type="InterPro" id="IPR021833">
    <property type="entry name" value="DUF3425"/>
</dbReference>
<organism evidence="4">
    <name type="scientific">Talaromyces marneffei PM1</name>
    <dbReference type="NCBI Taxonomy" id="1077442"/>
    <lineage>
        <taxon>Eukaryota</taxon>
        <taxon>Fungi</taxon>
        <taxon>Dikarya</taxon>
        <taxon>Ascomycota</taxon>
        <taxon>Pezizomycotina</taxon>
        <taxon>Eurotiomycetes</taxon>
        <taxon>Eurotiomycetidae</taxon>
        <taxon>Eurotiales</taxon>
        <taxon>Trichocomaceae</taxon>
        <taxon>Talaromyces</taxon>
        <taxon>Talaromyces sect. Talaromyces</taxon>
    </lineage>
</organism>
<dbReference type="PANTHER" id="PTHR43900">
    <property type="entry name" value="GLUTATHIONE S-TRANSFERASE RHO"/>
    <property type="match status" value="1"/>
</dbReference>
<dbReference type="GO" id="GO:0004364">
    <property type="term" value="F:glutathione transferase activity"/>
    <property type="evidence" value="ECO:0007669"/>
    <property type="project" value="UniProtKB-EC"/>
</dbReference>